<keyword evidence="3" id="KW-1185">Reference proteome</keyword>
<feature type="region of interest" description="Disordered" evidence="1">
    <location>
        <begin position="20"/>
        <end position="93"/>
    </location>
</feature>
<dbReference type="AlphaFoldDB" id="A0A226NN33"/>
<evidence type="ECO:0000313" key="2">
    <source>
        <dbReference type="EMBL" id="OXB68874.1"/>
    </source>
</evidence>
<dbReference type="EMBL" id="MCFN01000008">
    <property type="protein sequence ID" value="OXB68874.1"/>
    <property type="molecule type" value="Genomic_DNA"/>
</dbReference>
<accession>A0A226NN33</accession>
<comment type="caution">
    <text evidence="2">The sequence shown here is derived from an EMBL/GenBank/DDBJ whole genome shotgun (WGS) entry which is preliminary data.</text>
</comment>
<dbReference type="OrthoDB" id="9288254at2759"/>
<organism evidence="2 3">
    <name type="scientific">Callipepla squamata</name>
    <name type="common">Scaled quail</name>
    <dbReference type="NCBI Taxonomy" id="9009"/>
    <lineage>
        <taxon>Eukaryota</taxon>
        <taxon>Metazoa</taxon>
        <taxon>Chordata</taxon>
        <taxon>Craniata</taxon>
        <taxon>Vertebrata</taxon>
        <taxon>Euteleostomi</taxon>
        <taxon>Archelosauria</taxon>
        <taxon>Archosauria</taxon>
        <taxon>Dinosauria</taxon>
        <taxon>Saurischia</taxon>
        <taxon>Theropoda</taxon>
        <taxon>Coelurosauria</taxon>
        <taxon>Aves</taxon>
        <taxon>Neognathae</taxon>
        <taxon>Galloanserae</taxon>
        <taxon>Galliformes</taxon>
        <taxon>Odontophoridae</taxon>
        <taxon>Callipepla</taxon>
    </lineage>
</organism>
<name>A0A226NN33_CALSU</name>
<dbReference type="STRING" id="9009.A0A226NN33"/>
<proteinExistence type="predicted"/>
<reference evidence="2 3" key="1">
    <citation type="submission" date="2016-07" db="EMBL/GenBank/DDBJ databases">
        <title>Disparate Historic Effective Population Sizes Predicted by Modern Levels of Genome Diversity for the Scaled Quail (Callipepla squamata) and the Northern Bobwhite (Colinus virginianus): Inferences from First and Second Generation Draft Genome Assemblies for Sympatric New World Quail.</title>
        <authorList>
            <person name="Oldeschulte D.L."/>
            <person name="Halley Y.A."/>
            <person name="Bhattarai E.K."/>
            <person name="Brashear W.A."/>
            <person name="Hill J."/>
            <person name="Metz R.P."/>
            <person name="Johnson C.D."/>
            <person name="Rollins D."/>
            <person name="Peterson M.J."/>
            <person name="Bickhart D.M."/>
            <person name="Decker J.E."/>
            <person name="Seabury C.M."/>
        </authorList>
    </citation>
    <scope>NUCLEOTIDE SEQUENCE [LARGE SCALE GENOMIC DNA]</scope>
    <source>
        <strain evidence="2 3">Texas</strain>
        <tissue evidence="2">Leg muscle</tissue>
    </source>
</reference>
<gene>
    <name evidence="2" type="ORF">ASZ78_002289</name>
</gene>
<sequence length="93" mass="10862">MSYHYNDAFENPDYRFSETLEVDRSRNSQGNRFFRQNPYDSLPRGYQGEHSRKQENVPPAIPMASLRHSSEYSESLPRVEVLSRSPYGKSQGM</sequence>
<evidence type="ECO:0000256" key="1">
    <source>
        <dbReference type="SAM" id="MobiDB-lite"/>
    </source>
</evidence>
<protein>
    <submittedName>
        <fullName evidence="2">Uncharacterized protein</fullName>
    </submittedName>
</protein>
<dbReference type="Proteomes" id="UP000198323">
    <property type="component" value="Unassembled WGS sequence"/>
</dbReference>
<evidence type="ECO:0000313" key="3">
    <source>
        <dbReference type="Proteomes" id="UP000198323"/>
    </source>
</evidence>